<protein>
    <submittedName>
        <fullName evidence="1">Uncharacterized protein</fullName>
    </submittedName>
</protein>
<name>A0A9D4XL81_PEA</name>
<dbReference type="EMBL" id="JAMSHJ010000004">
    <property type="protein sequence ID" value="KAI5422418.1"/>
    <property type="molecule type" value="Genomic_DNA"/>
</dbReference>
<proteinExistence type="predicted"/>
<dbReference type="Proteomes" id="UP001058974">
    <property type="component" value="Chromosome 4"/>
</dbReference>
<reference evidence="1 2" key="1">
    <citation type="journal article" date="2022" name="Nat. Genet.">
        <title>Improved pea reference genome and pan-genome highlight genomic features and evolutionary characteristics.</title>
        <authorList>
            <person name="Yang T."/>
            <person name="Liu R."/>
            <person name="Luo Y."/>
            <person name="Hu S."/>
            <person name="Wang D."/>
            <person name="Wang C."/>
            <person name="Pandey M.K."/>
            <person name="Ge S."/>
            <person name="Xu Q."/>
            <person name="Li N."/>
            <person name="Li G."/>
            <person name="Huang Y."/>
            <person name="Saxena R.K."/>
            <person name="Ji Y."/>
            <person name="Li M."/>
            <person name="Yan X."/>
            <person name="He Y."/>
            <person name="Liu Y."/>
            <person name="Wang X."/>
            <person name="Xiang C."/>
            <person name="Varshney R.K."/>
            <person name="Ding H."/>
            <person name="Gao S."/>
            <person name="Zong X."/>
        </authorList>
    </citation>
    <scope>NUCLEOTIDE SEQUENCE [LARGE SCALE GENOMIC DNA]</scope>
    <source>
        <strain evidence="1 2">cv. Zhongwan 6</strain>
    </source>
</reference>
<dbReference type="Gramene" id="Psat04G0575400-T1">
    <property type="protein sequence ID" value="KAI5422418.1"/>
    <property type="gene ID" value="KIW84_045754"/>
</dbReference>
<evidence type="ECO:0000313" key="1">
    <source>
        <dbReference type="EMBL" id="KAI5422418.1"/>
    </source>
</evidence>
<keyword evidence="2" id="KW-1185">Reference proteome</keyword>
<gene>
    <name evidence="1" type="ORF">KIW84_045754</name>
</gene>
<comment type="caution">
    <text evidence="1">The sequence shown here is derived from an EMBL/GenBank/DDBJ whole genome shotgun (WGS) entry which is preliminary data.</text>
</comment>
<evidence type="ECO:0000313" key="2">
    <source>
        <dbReference type="Proteomes" id="UP001058974"/>
    </source>
</evidence>
<dbReference type="AlphaFoldDB" id="A0A9D4XL81"/>
<accession>A0A9D4XL81</accession>
<sequence>MQHFNISKDDDAYDFVTQVDGDIFVEHDVDDIEMRVRIPKCANGAKNMEGLYDEVVEGLDDIATALVDGFDGVDVNAPINQGEIVA</sequence>
<organism evidence="1 2">
    <name type="scientific">Pisum sativum</name>
    <name type="common">Garden pea</name>
    <name type="synonym">Lathyrus oleraceus</name>
    <dbReference type="NCBI Taxonomy" id="3888"/>
    <lineage>
        <taxon>Eukaryota</taxon>
        <taxon>Viridiplantae</taxon>
        <taxon>Streptophyta</taxon>
        <taxon>Embryophyta</taxon>
        <taxon>Tracheophyta</taxon>
        <taxon>Spermatophyta</taxon>
        <taxon>Magnoliopsida</taxon>
        <taxon>eudicotyledons</taxon>
        <taxon>Gunneridae</taxon>
        <taxon>Pentapetalae</taxon>
        <taxon>rosids</taxon>
        <taxon>fabids</taxon>
        <taxon>Fabales</taxon>
        <taxon>Fabaceae</taxon>
        <taxon>Papilionoideae</taxon>
        <taxon>50 kb inversion clade</taxon>
        <taxon>NPAAA clade</taxon>
        <taxon>Hologalegina</taxon>
        <taxon>IRL clade</taxon>
        <taxon>Fabeae</taxon>
        <taxon>Lathyrus</taxon>
    </lineage>
</organism>